<comment type="cofactor">
    <cofactor evidence="1 6">
        <name>FAD</name>
        <dbReference type="ChEBI" id="CHEBI:57692"/>
    </cofactor>
</comment>
<keyword evidence="3 7" id="KW-0285">Flavoprotein</keyword>
<accession>A0A248UEZ2</accession>
<evidence type="ECO:0000256" key="4">
    <source>
        <dbReference type="ARBA" id="ARBA00022827"/>
    </source>
</evidence>
<dbReference type="InterPro" id="IPR012132">
    <property type="entry name" value="GMC_OxRdtase"/>
</dbReference>
<feature type="domain" description="Glucose-methanol-choline oxidoreductase N-terminal" evidence="8">
    <location>
        <begin position="86"/>
        <end position="109"/>
    </location>
</feature>
<dbReference type="PROSITE" id="PS00623">
    <property type="entry name" value="GMC_OXRED_1"/>
    <property type="match status" value="1"/>
</dbReference>
<dbReference type="EMBL" id="CP022603">
    <property type="protein sequence ID" value="ASV84889.1"/>
    <property type="molecule type" value="Genomic_DNA"/>
</dbReference>
<evidence type="ECO:0000313" key="9">
    <source>
        <dbReference type="EMBL" id="ASV84889.1"/>
    </source>
</evidence>
<proteinExistence type="inferred from homology"/>
<evidence type="ECO:0000259" key="8">
    <source>
        <dbReference type="PROSITE" id="PS00623"/>
    </source>
</evidence>
<dbReference type="PANTHER" id="PTHR11552">
    <property type="entry name" value="GLUCOSE-METHANOL-CHOLINE GMC OXIDOREDUCTASE"/>
    <property type="match status" value="1"/>
</dbReference>
<evidence type="ECO:0000256" key="2">
    <source>
        <dbReference type="ARBA" id="ARBA00010790"/>
    </source>
</evidence>
<feature type="active site" description="Proton acceptor" evidence="5">
    <location>
        <position position="517"/>
    </location>
</feature>
<dbReference type="GO" id="GO:0016614">
    <property type="term" value="F:oxidoreductase activity, acting on CH-OH group of donors"/>
    <property type="evidence" value="ECO:0007669"/>
    <property type="project" value="InterPro"/>
</dbReference>
<dbReference type="KEGG" id="och:CES85_5693"/>
<reference evidence="9 10" key="1">
    <citation type="submission" date="2017-07" db="EMBL/GenBank/DDBJ databases">
        <title>Phylogenetic study on the rhizospheric bacterium Ochrobactrum sp. A44.</title>
        <authorList>
            <person name="Krzyzanowska D.M."/>
            <person name="Ossowicki A."/>
            <person name="Rajewska M."/>
            <person name="Maciag T."/>
            <person name="Kaczynski Z."/>
            <person name="Czerwicka M."/>
            <person name="Jafra S."/>
        </authorList>
    </citation>
    <scope>NUCLEOTIDE SEQUENCE [LARGE SCALE GENOMIC DNA]</scope>
    <source>
        <strain evidence="9 10">A44</strain>
    </source>
</reference>
<evidence type="ECO:0000256" key="1">
    <source>
        <dbReference type="ARBA" id="ARBA00001974"/>
    </source>
</evidence>
<dbReference type="PIRSF" id="PIRSF000137">
    <property type="entry name" value="Alcohol_oxidase"/>
    <property type="match status" value="1"/>
</dbReference>
<feature type="binding site" evidence="6">
    <location>
        <position position="222"/>
    </location>
    <ligand>
        <name>FAD</name>
        <dbReference type="ChEBI" id="CHEBI:57692"/>
    </ligand>
</feature>
<dbReference type="Gene3D" id="3.30.560.10">
    <property type="entry name" value="Glucose Oxidase, domain 3"/>
    <property type="match status" value="1"/>
</dbReference>
<name>A0A248UEZ2_9HYPH</name>
<dbReference type="InterPro" id="IPR000172">
    <property type="entry name" value="GMC_OxRdtase_N"/>
</dbReference>
<comment type="similarity">
    <text evidence="2 7">Belongs to the GMC oxidoreductase family.</text>
</comment>
<dbReference type="AlphaFoldDB" id="A0A248UEZ2"/>
<dbReference type="Pfam" id="PF05199">
    <property type="entry name" value="GMC_oxred_C"/>
    <property type="match status" value="1"/>
</dbReference>
<dbReference type="InterPro" id="IPR036188">
    <property type="entry name" value="FAD/NAD-bd_sf"/>
</dbReference>
<keyword evidence="4 6" id="KW-0274">FAD</keyword>
<evidence type="ECO:0000256" key="7">
    <source>
        <dbReference type="RuleBase" id="RU003968"/>
    </source>
</evidence>
<feature type="active site" description="Proton donor" evidence="5">
    <location>
        <position position="475"/>
    </location>
</feature>
<dbReference type="InterPro" id="IPR007867">
    <property type="entry name" value="GMC_OxRtase_C"/>
</dbReference>
<dbReference type="Proteomes" id="UP000215256">
    <property type="component" value="Chromosome 2"/>
</dbReference>
<gene>
    <name evidence="9" type="ORF">CES85_5693</name>
</gene>
<dbReference type="GO" id="GO:0050660">
    <property type="term" value="F:flavin adenine dinucleotide binding"/>
    <property type="evidence" value="ECO:0007669"/>
    <property type="project" value="InterPro"/>
</dbReference>
<dbReference type="Pfam" id="PF00732">
    <property type="entry name" value="GMC_oxred_N"/>
    <property type="match status" value="1"/>
</dbReference>
<dbReference type="Gene3D" id="3.50.50.60">
    <property type="entry name" value="FAD/NAD(P)-binding domain"/>
    <property type="match status" value="1"/>
</dbReference>
<dbReference type="PANTHER" id="PTHR11552:SF147">
    <property type="entry name" value="CHOLINE DEHYDROGENASE, MITOCHONDRIAL"/>
    <property type="match status" value="1"/>
</dbReference>
<dbReference type="RefSeq" id="WP_167388260.1">
    <property type="nucleotide sequence ID" value="NZ_CP022603.1"/>
</dbReference>
<evidence type="ECO:0000256" key="5">
    <source>
        <dbReference type="PIRSR" id="PIRSR000137-1"/>
    </source>
</evidence>
<sequence>MDSQNAIRADYVVVGAGSAGAIVASRLSENPKINVVLIEAGNKDRNPWLHIPIGYSKTIGDPRYDWSYKTGPEPGLNNRMLHYARGKTLGGSSSINGLAWTLGSRHDYQRWVEAGCGDWGYEAVLPFLKRLEDFPQGGEHRGKGGPVKVEINAGRHDCIELLRESCAAYGLPEMPDPNAPEAIGVGRMQTNVHRGIRQSTSRTYLDPARARSNLEIVTGSLVQRVVLENGAAVGIEIQRDGRTETIYAEAEVILCAGAVGSPLLLEGAGIGDPERLSSLGIDIRAESREVGENARDHMLLQTKLRLRGLKSLNGTDKGVGAVWSGLQYMFGRHGPLSRTPSELIGFVRLFADEGPQDLEVYSNAMTYQFKQVRGQIKAVLDSAPGMSFNCYQSYPRSKGHVHLTATGQPSIVVNYLTDEFDRKAAVAALRLLRAINAIPPLADHVVGELAPGNDVGDSEEELLAYAAQTGATAFHLCGTCRMGSDSKSVVDEQLRVRGVRRLRVADASIMPAIIGTHTNAPAMMIGERAAAFICGTD</sequence>
<dbReference type="SUPFAM" id="SSF54373">
    <property type="entry name" value="FAD-linked reductases, C-terminal domain"/>
    <property type="match status" value="1"/>
</dbReference>
<dbReference type="SUPFAM" id="SSF51905">
    <property type="entry name" value="FAD/NAD(P)-binding domain"/>
    <property type="match status" value="1"/>
</dbReference>
<protein>
    <submittedName>
        <fullName evidence="9">FAD dependent oxidoreductase family protein</fullName>
    </submittedName>
</protein>
<evidence type="ECO:0000313" key="10">
    <source>
        <dbReference type="Proteomes" id="UP000215256"/>
    </source>
</evidence>
<evidence type="ECO:0000256" key="3">
    <source>
        <dbReference type="ARBA" id="ARBA00022630"/>
    </source>
</evidence>
<organism evidence="9 10">
    <name type="scientific">Ochrobactrum quorumnocens</name>
    <dbReference type="NCBI Taxonomy" id="271865"/>
    <lineage>
        <taxon>Bacteria</taxon>
        <taxon>Pseudomonadati</taxon>
        <taxon>Pseudomonadota</taxon>
        <taxon>Alphaproteobacteria</taxon>
        <taxon>Hyphomicrobiales</taxon>
        <taxon>Brucellaceae</taxon>
        <taxon>Brucella/Ochrobactrum group</taxon>
        <taxon>Ochrobactrum</taxon>
    </lineage>
</organism>
<evidence type="ECO:0000256" key="6">
    <source>
        <dbReference type="PIRSR" id="PIRSR000137-2"/>
    </source>
</evidence>